<dbReference type="Pfam" id="PF20803">
    <property type="entry name" value="PaaX_M"/>
    <property type="match status" value="1"/>
</dbReference>
<organism evidence="8 9">
    <name type="scientific">Candidatus Yanofskybacteria bacterium RIFCSPLOWO2_01_FULL_43_22</name>
    <dbReference type="NCBI Taxonomy" id="1802695"/>
    <lineage>
        <taxon>Bacteria</taxon>
        <taxon>Candidatus Yanofskyibacteriota</taxon>
    </lineage>
</organism>
<evidence type="ECO:0000256" key="5">
    <source>
        <dbReference type="ARBA" id="ARBA00022842"/>
    </source>
</evidence>
<dbReference type="GO" id="GO:0004521">
    <property type="term" value="F:RNA endonuclease activity"/>
    <property type="evidence" value="ECO:0007669"/>
    <property type="project" value="InterPro"/>
</dbReference>
<protein>
    <submittedName>
        <fullName evidence="8">CRISPR-associated endonuclease Cas2</fullName>
    </submittedName>
</protein>
<gene>
    <name evidence="8" type="ORF">A3A13_00860</name>
</gene>
<keyword evidence="4" id="KW-0378">Hydrolase</keyword>
<sequence length="176" mass="20912">MSAKNEFIIKFIKTIIATGKDMYFIWQSQPLYYKGVHVSGPEYRRRIDVGLSNLQHRKIIKKLPNGKFKFTRKGKEWFRGSLLKHYRSIGIKWDKKWRVAIFDIPQEMHSKRNRLRLKLRSLGFYMIQKSVFVFPYPCEEELAQYCGSIKVGDYVNILIADSLGFIEGEVKKYYDL</sequence>
<keyword evidence="5" id="KW-0460">Magnesium</keyword>
<proteinExistence type="predicted"/>
<dbReference type="InterPro" id="IPR048846">
    <property type="entry name" value="PaaX-like_central"/>
</dbReference>
<keyword evidence="6" id="KW-0051">Antiviral defense</keyword>
<name>A0A1F8GH28_9BACT</name>
<keyword evidence="2" id="KW-0479">Metal-binding</keyword>
<evidence type="ECO:0000313" key="8">
    <source>
        <dbReference type="EMBL" id="OGN24613.1"/>
    </source>
</evidence>
<dbReference type="EMBL" id="MGKJ01000010">
    <property type="protein sequence ID" value="OGN24613.1"/>
    <property type="molecule type" value="Genomic_DNA"/>
</dbReference>
<dbReference type="STRING" id="1802695.A3A13_00860"/>
<evidence type="ECO:0000256" key="4">
    <source>
        <dbReference type="ARBA" id="ARBA00022801"/>
    </source>
</evidence>
<evidence type="ECO:0000256" key="3">
    <source>
        <dbReference type="ARBA" id="ARBA00022759"/>
    </source>
</evidence>
<dbReference type="NCBIfam" id="TIGR01573">
    <property type="entry name" value="cas2"/>
    <property type="match status" value="1"/>
</dbReference>
<dbReference type="Proteomes" id="UP000178911">
    <property type="component" value="Unassembled WGS sequence"/>
</dbReference>
<reference evidence="8 9" key="1">
    <citation type="journal article" date="2016" name="Nat. Commun.">
        <title>Thousands of microbial genomes shed light on interconnected biogeochemical processes in an aquifer system.</title>
        <authorList>
            <person name="Anantharaman K."/>
            <person name="Brown C.T."/>
            <person name="Hug L.A."/>
            <person name="Sharon I."/>
            <person name="Castelle C.J."/>
            <person name="Probst A.J."/>
            <person name="Thomas B.C."/>
            <person name="Singh A."/>
            <person name="Wilkins M.J."/>
            <person name="Karaoz U."/>
            <person name="Brodie E.L."/>
            <person name="Williams K.H."/>
            <person name="Hubbard S.S."/>
            <person name="Banfield J.F."/>
        </authorList>
    </citation>
    <scope>NUCLEOTIDE SEQUENCE [LARGE SCALE GENOMIC DNA]</scope>
</reference>
<evidence type="ECO:0000313" key="9">
    <source>
        <dbReference type="Proteomes" id="UP000178911"/>
    </source>
</evidence>
<comment type="caution">
    <text evidence="8">The sequence shown here is derived from an EMBL/GenBank/DDBJ whole genome shotgun (WGS) entry which is preliminary data.</text>
</comment>
<feature type="domain" description="Transcriptional repressor PaaX-like central Cas2-like" evidence="7">
    <location>
        <begin position="92"/>
        <end position="166"/>
    </location>
</feature>
<dbReference type="SUPFAM" id="SSF143430">
    <property type="entry name" value="TTP0101/SSO1404-like"/>
    <property type="match status" value="1"/>
</dbReference>
<evidence type="ECO:0000256" key="1">
    <source>
        <dbReference type="ARBA" id="ARBA00022722"/>
    </source>
</evidence>
<dbReference type="AlphaFoldDB" id="A0A1F8GH28"/>
<dbReference type="InterPro" id="IPR021127">
    <property type="entry name" value="CRISPR_associated_Cas2"/>
</dbReference>
<dbReference type="Gene3D" id="3.30.70.2650">
    <property type="match status" value="1"/>
</dbReference>
<evidence type="ECO:0000256" key="2">
    <source>
        <dbReference type="ARBA" id="ARBA00022723"/>
    </source>
</evidence>
<dbReference type="GO" id="GO:0043571">
    <property type="term" value="P:maintenance of CRISPR repeat elements"/>
    <property type="evidence" value="ECO:0007669"/>
    <property type="project" value="InterPro"/>
</dbReference>
<accession>A0A1F8GH28</accession>
<evidence type="ECO:0000259" key="7">
    <source>
        <dbReference type="Pfam" id="PF20803"/>
    </source>
</evidence>
<keyword evidence="3 8" id="KW-0255">Endonuclease</keyword>
<evidence type="ECO:0000256" key="6">
    <source>
        <dbReference type="ARBA" id="ARBA00023118"/>
    </source>
</evidence>
<keyword evidence="1" id="KW-0540">Nuclease</keyword>